<proteinExistence type="predicted"/>
<name>A0ABT4QJH7_9BACL</name>
<evidence type="ECO:0000313" key="2">
    <source>
        <dbReference type="Proteomes" id="UP001527882"/>
    </source>
</evidence>
<protein>
    <submittedName>
        <fullName evidence="1">Uncharacterized protein</fullName>
    </submittedName>
</protein>
<accession>A0ABT4QJH7</accession>
<gene>
    <name evidence="1" type="ORF">O9H85_32690</name>
</gene>
<keyword evidence="2" id="KW-1185">Reference proteome</keyword>
<evidence type="ECO:0000313" key="1">
    <source>
        <dbReference type="EMBL" id="MCZ8517032.1"/>
    </source>
</evidence>
<organism evidence="1 2">
    <name type="scientific">Paenibacillus gyeongsangnamensis</name>
    <dbReference type="NCBI Taxonomy" id="3388067"/>
    <lineage>
        <taxon>Bacteria</taxon>
        <taxon>Bacillati</taxon>
        <taxon>Bacillota</taxon>
        <taxon>Bacilli</taxon>
        <taxon>Bacillales</taxon>
        <taxon>Paenibacillaceae</taxon>
        <taxon>Paenibacillus</taxon>
    </lineage>
</organism>
<sequence length="55" mass="6614">MINKISEWTIKHQIEKRTIEGFWLNFYGYMEEYRFNQPHEVAVGTIGDLFTLFGN</sequence>
<dbReference type="RefSeq" id="WP_269885561.1">
    <property type="nucleotide sequence ID" value="NZ_JAQAGZ010000030.1"/>
</dbReference>
<dbReference type="EMBL" id="JAQAGZ010000030">
    <property type="protein sequence ID" value="MCZ8517032.1"/>
    <property type="molecule type" value="Genomic_DNA"/>
</dbReference>
<comment type="caution">
    <text evidence="1">The sequence shown here is derived from an EMBL/GenBank/DDBJ whole genome shotgun (WGS) entry which is preliminary data.</text>
</comment>
<reference evidence="1 2" key="1">
    <citation type="submission" date="2022-12" db="EMBL/GenBank/DDBJ databases">
        <title>Draft genome sequence of Paenibacillus sp. dW9.</title>
        <authorList>
            <person name="Choi E.-W."/>
            <person name="Kim D.-U."/>
        </authorList>
    </citation>
    <scope>NUCLEOTIDE SEQUENCE [LARGE SCALE GENOMIC DNA]</scope>
    <source>
        <strain evidence="2">dW9</strain>
    </source>
</reference>
<dbReference type="Proteomes" id="UP001527882">
    <property type="component" value="Unassembled WGS sequence"/>
</dbReference>